<dbReference type="Gene3D" id="2.40.170.20">
    <property type="entry name" value="TonB-dependent receptor, beta-barrel domain"/>
    <property type="match status" value="1"/>
</dbReference>
<keyword evidence="4" id="KW-0675">Receptor</keyword>
<accession>A0ABR7Y108</accession>
<evidence type="ECO:0000256" key="1">
    <source>
        <dbReference type="ARBA" id="ARBA00004442"/>
    </source>
</evidence>
<comment type="subcellular location">
    <subcellularLocation>
        <location evidence="1">Cell outer membrane</location>
    </subcellularLocation>
</comment>
<protein>
    <submittedName>
        <fullName evidence="4">TonB-dependent receptor</fullName>
    </submittedName>
</protein>
<gene>
    <name evidence="4" type="ORF">H8B17_05275</name>
</gene>
<comment type="caution">
    <text evidence="4">The sequence shown here is derived from an EMBL/GenBank/DDBJ whole genome shotgun (WGS) entry which is preliminary data.</text>
</comment>
<dbReference type="RefSeq" id="WP_190308078.1">
    <property type="nucleotide sequence ID" value="NZ_JACNYK010000001.1"/>
</dbReference>
<evidence type="ECO:0000313" key="5">
    <source>
        <dbReference type="Proteomes" id="UP000606494"/>
    </source>
</evidence>
<evidence type="ECO:0000256" key="3">
    <source>
        <dbReference type="ARBA" id="ARBA00023237"/>
    </source>
</evidence>
<keyword evidence="3" id="KW-0998">Cell outer membrane</keyword>
<dbReference type="Proteomes" id="UP000606494">
    <property type="component" value="Unassembled WGS sequence"/>
</dbReference>
<proteinExistence type="predicted"/>
<organism evidence="4 5">
    <name type="scientific">Sphingobacterium arenae</name>
    <dbReference type="NCBI Taxonomy" id="1280598"/>
    <lineage>
        <taxon>Bacteria</taxon>
        <taxon>Pseudomonadati</taxon>
        <taxon>Bacteroidota</taxon>
        <taxon>Sphingobacteriia</taxon>
        <taxon>Sphingobacteriales</taxon>
        <taxon>Sphingobacteriaceae</taxon>
        <taxon>Sphingobacterium</taxon>
    </lineage>
</organism>
<evidence type="ECO:0000256" key="2">
    <source>
        <dbReference type="ARBA" id="ARBA00023136"/>
    </source>
</evidence>
<evidence type="ECO:0000313" key="4">
    <source>
        <dbReference type="EMBL" id="MBD1424988.1"/>
    </source>
</evidence>
<name>A0ABR7Y108_9SPHI</name>
<reference evidence="4 5" key="1">
    <citation type="submission" date="2020-08" db="EMBL/GenBank/DDBJ databases">
        <title>Sphingobacterium sp. DN00404 isolated from aquaculture water.</title>
        <authorList>
            <person name="Zhang M."/>
        </authorList>
    </citation>
    <scope>NUCLEOTIDE SEQUENCE [LARGE SCALE GENOMIC DNA]</scope>
    <source>
        <strain evidence="4 5">KCTC 32294</strain>
    </source>
</reference>
<keyword evidence="2" id="KW-0472">Membrane</keyword>
<dbReference type="EMBL" id="JACNYK010000001">
    <property type="protein sequence ID" value="MBD1424988.1"/>
    <property type="molecule type" value="Genomic_DNA"/>
</dbReference>
<keyword evidence="5" id="KW-1185">Reference proteome</keyword>
<sequence length="581" mass="64827">MMKHKKVFKNYAIMALLLGIGVEGYAQQRDTVPDRPVTVDSFDIVRDYRPILADAVKIRRSPDMTNKRSYMPKLSYGNIPDKKLDINTGLKELNVQETPFSQAQDLRSNYVKFGLGNFNTILGEGYFSYDEYEDMQVGGFLKHLSQKGSLEGQKFSRQEVGVFGRRILPLFTVDGLIGYNRYATNFYGIPLADDGMSSLNPSPESQAFNDIYFTGELTSNYDPNDDQAITYSAKLDAYSFSDKFDAKETSFALSAYLNKRVNAFNVGANVSVDINSVDGTNNISSGGRTKNSLATLNPYIRFKGDNYAITLGANFIPEFGDSTSFNIFPSAEVDFALAPEYFHIFGGVNGGVKKASYREFARQNPFLGSHLAIQNMVERLHIFGGIKGNAGATFGYKVKAIYRQLEGMPLFVNNTGTPFQFDILYDGNGDKAVKHVGVEGEINVRLSKLVNLGGRLNIDEYTSAQQEEVWHTPKIRLAANARFNISEKLYIDAEALFHGVSYGKAFDYSYDASSGAYIPTGDYYRKEVPSFFDLSAGAEYKATKQLGLFVKANNIFNTEYQTYLYYPKLGFNVLGGLNFSF</sequence>
<dbReference type="InterPro" id="IPR036942">
    <property type="entry name" value="Beta-barrel_TonB_sf"/>
</dbReference>
<dbReference type="SUPFAM" id="SSF56935">
    <property type="entry name" value="Porins"/>
    <property type="match status" value="1"/>
</dbReference>